<feature type="region of interest" description="Disordered" evidence="1">
    <location>
        <begin position="89"/>
        <end position="168"/>
    </location>
</feature>
<evidence type="ECO:0000313" key="3">
    <source>
        <dbReference type="Proteomes" id="UP001293254"/>
    </source>
</evidence>
<sequence length="225" mass="23701">MVEVSYFQPFDLGSSPSGRNMLPMAAPRPGPVPSAWAAPRKLEGRTSASSWEGPGSPARGRLELGWTTVDHSSLECSVAGLHPRLEALPRASPAARGNASSTRAPARGLEHHPRLEPLPQAPRARQLTSSRCLELGRTTPSRSASSWALPAARGAASSTSPLTRGSRQVRRLCPGLEALPRAPARAGQLTSDHPSSSWGGPRLTTPARGASSWALFWLGGLTTLS</sequence>
<keyword evidence="3" id="KW-1185">Reference proteome</keyword>
<feature type="region of interest" description="Disordered" evidence="1">
    <location>
        <begin position="180"/>
        <end position="204"/>
    </location>
</feature>
<accession>A0AAE1XK13</accession>
<dbReference type="Proteomes" id="UP001293254">
    <property type="component" value="Unassembled WGS sequence"/>
</dbReference>
<proteinExistence type="predicted"/>
<name>A0AAE1XK13_9LAMI</name>
<dbReference type="AlphaFoldDB" id="A0AAE1XK13"/>
<organism evidence="2 3">
    <name type="scientific">Sesamum alatum</name>
    <dbReference type="NCBI Taxonomy" id="300844"/>
    <lineage>
        <taxon>Eukaryota</taxon>
        <taxon>Viridiplantae</taxon>
        <taxon>Streptophyta</taxon>
        <taxon>Embryophyta</taxon>
        <taxon>Tracheophyta</taxon>
        <taxon>Spermatophyta</taxon>
        <taxon>Magnoliopsida</taxon>
        <taxon>eudicotyledons</taxon>
        <taxon>Gunneridae</taxon>
        <taxon>Pentapetalae</taxon>
        <taxon>asterids</taxon>
        <taxon>lamiids</taxon>
        <taxon>Lamiales</taxon>
        <taxon>Pedaliaceae</taxon>
        <taxon>Sesamum</taxon>
    </lineage>
</organism>
<evidence type="ECO:0000256" key="1">
    <source>
        <dbReference type="SAM" id="MobiDB-lite"/>
    </source>
</evidence>
<feature type="compositionally biased region" description="Polar residues" evidence="1">
    <location>
        <begin position="188"/>
        <end position="198"/>
    </location>
</feature>
<feature type="compositionally biased region" description="Polar residues" evidence="1">
    <location>
        <begin position="156"/>
        <end position="166"/>
    </location>
</feature>
<protein>
    <submittedName>
        <fullName evidence="2">Uncharacterized protein</fullName>
    </submittedName>
</protein>
<gene>
    <name evidence="2" type="ORF">Salat_2737200</name>
</gene>
<reference evidence="2" key="1">
    <citation type="submission" date="2020-06" db="EMBL/GenBank/DDBJ databases">
        <authorList>
            <person name="Li T."/>
            <person name="Hu X."/>
            <person name="Zhang T."/>
            <person name="Song X."/>
            <person name="Zhang H."/>
            <person name="Dai N."/>
            <person name="Sheng W."/>
            <person name="Hou X."/>
            <person name="Wei L."/>
        </authorList>
    </citation>
    <scope>NUCLEOTIDE SEQUENCE</scope>
    <source>
        <strain evidence="2">3651</strain>
        <tissue evidence="2">Leaf</tissue>
    </source>
</reference>
<dbReference type="EMBL" id="JACGWO010000012">
    <property type="protein sequence ID" value="KAK4413246.1"/>
    <property type="molecule type" value="Genomic_DNA"/>
</dbReference>
<feature type="region of interest" description="Disordered" evidence="1">
    <location>
        <begin position="12"/>
        <end position="59"/>
    </location>
</feature>
<comment type="caution">
    <text evidence="2">The sequence shown here is derived from an EMBL/GenBank/DDBJ whole genome shotgun (WGS) entry which is preliminary data.</text>
</comment>
<evidence type="ECO:0000313" key="2">
    <source>
        <dbReference type="EMBL" id="KAK4413246.1"/>
    </source>
</evidence>
<reference evidence="2" key="2">
    <citation type="journal article" date="2024" name="Plant">
        <title>Genomic evolution and insights into agronomic trait innovations of Sesamum species.</title>
        <authorList>
            <person name="Miao H."/>
            <person name="Wang L."/>
            <person name="Qu L."/>
            <person name="Liu H."/>
            <person name="Sun Y."/>
            <person name="Le M."/>
            <person name="Wang Q."/>
            <person name="Wei S."/>
            <person name="Zheng Y."/>
            <person name="Lin W."/>
            <person name="Duan Y."/>
            <person name="Cao H."/>
            <person name="Xiong S."/>
            <person name="Wang X."/>
            <person name="Wei L."/>
            <person name="Li C."/>
            <person name="Ma Q."/>
            <person name="Ju M."/>
            <person name="Zhao R."/>
            <person name="Li G."/>
            <person name="Mu C."/>
            <person name="Tian Q."/>
            <person name="Mei H."/>
            <person name="Zhang T."/>
            <person name="Gao T."/>
            <person name="Zhang H."/>
        </authorList>
    </citation>
    <scope>NUCLEOTIDE SEQUENCE</scope>
    <source>
        <strain evidence="2">3651</strain>
    </source>
</reference>